<reference evidence="1 2" key="1">
    <citation type="submission" date="2018-02" db="EMBL/GenBank/DDBJ databases">
        <title>Discovery of a pederin family compound in a non-symbiotic bloom-forming cyanobacterium.</title>
        <authorList>
            <person name="Kust A."/>
            <person name="Mares J."/>
            <person name="Jokela J."/>
            <person name="Urajova P."/>
            <person name="Hajek J."/>
            <person name="Saurav K."/>
            <person name="Voracova K."/>
            <person name="Fewer D.P."/>
            <person name="Haapaniemi E."/>
            <person name="Permi P."/>
            <person name="Rehakova K."/>
            <person name="Sivonen K."/>
            <person name="Hrouzek P."/>
        </authorList>
    </citation>
    <scope>NUCLEOTIDE SEQUENCE [LARGE SCALE GENOMIC DNA]</scope>
    <source>
        <strain evidence="1 2">CHARLIE-1</strain>
    </source>
</reference>
<evidence type="ECO:0000313" key="1">
    <source>
        <dbReference type="EMBL" id="PPJ65270.1"/>
    </source>
</evidence>
<protein>
    <submittedName>
        <fullName evidence="1">Uncharacterized protein</fullName>
    </submittedName>
</protein>
<sequence>MVSNYYAEHSVVNPIIMPDGNEQLQSSEILKLIHSGKVLMVNSRKRNGLILFKEYHAEFAGPGAAIGGDYDIDCQGILPIGNISLLTPECHEERQKAYLIRRQWIRLIKQITEFPIAKQRIQKILDQFEVFFPAEIVADIPDAAFARLVGVLPQTVTIVRRLGIDIDN</sequence>
<comment type="caution">
    <text evidence="1">The sequence shown here is derived from an EMBL/GenBank/DDBJ whole genome shotgun (WGS) entry which is preliminary data.</text>
</comment>
<dbReference type="AlphaFoldDB" id="A0A2S6D073"/>
<evidence type="ECO:0000313" key="2">
    <source>
        <dbReference type="Proteomes" id="UP000239589"/>
    </source>
</evidence>
<proteinExistence type="predicted"/>
<accession>A0A2S6D073</accession>
<dbReference type="Proteomes" id="UP000239589">
    <property type="component" value="Unassembled WGS sequence"/>
</dbReference>
<dbReference type="EMBL" id="PGEM01000003">
    <property type="protein sequence ID" value="PPJ65270.1"/>
    <property type="molecule type" value="Genomic_DNA"/>
</dbReference>
<gene>
    <name evidence="1" type="ORF">CUN59_00455</name>
</gene>
<dbReference type="OrthoDB" id="461096at2"/>
<name>A0A2S6D073_9CYAN</name>
<organism evidence="1 2">
    <name type="scientific">Cuspidothrix issatschenkoi CHARLIE-1</name>
    <dbReference type="NCBI Taxonomy" id="2052836"/>
    <lineage>
        <taxon>Bacteria</taxon>
        <taxon>Bacillati</taxon>
        <taxon>Cyanobacteriota</taxon>
        <taxon>Cyanophyceae</taxon>
        <taxon>Nostocales</taxon>
        <taxon>Aphanizomenonaceae</taxon>
        <taxon>Cuspidothrix</taxon>
    </lineage>
</organism>
<keyword evidence="2" id="KW-1185">Reference proteome</keyword>